<evidence type="ECO:0000256" key="9">
    <source>
        <dbReference type="SAM" id="Phobius"/>
    </source>
</evidence>
<feature type="domain" description="ABC transmembrane type-1" evidence="11">
    <location>
        <begin position="59"/>
        <end position="340"/>
    </location>
</feature>
<evidence type="ECO:0000259" key="10">
    <source>
        <dbReference type="PROSITE" id="PS50893"/>
    </source>
</evidence>
<dbReference type="CDD" id="cd03223">
    <property type="entry name" value="ABCD_peroxisomal_ALDP"/>
    <property type="match status" value="1"/>
</dbReference>
<evidence type="ECO:0000313" key="12">
    <source>
        <dbReference type="EMBL" id="CAA7402617.1"/>
    </source>
</evidence>
<name>A0A7I8KXR3_SPIIN</name>
<dbReference type="GO" id="GO:0005524">
    <property type="term" value="F:ATP binding"/>
    <property type="evidence" value="ECO:0007669"/>
    <property type="project" value="UniProtKB-KW"/>
</dbReference>
<dbReference type="InterPro" id="IPR017871">
    <property type="entry name" value="ABC_transporter-like_CS"/>
</dbReference>
<feature type="transmembrane region" description="Helical" evidence="9">
    <location>
        <begin position="56"/>
        <end position="76"/>
    </location>
</feature>
<accession>A0A7I8KXR3</accession>
<evidence type="ECO:0000256" key="3">
    <source>
        <dbReference type="ARBA" id="ARBA00022692"/>
    </source>
</evidence>
<dbReference type="EMBL" id="LR746272">
    <property type="protein sequence ID" value="CAA7402617.1"/>
    <property type="molecule type" value="Genomic_DNA"/>
</dbReference>
<comment type="similarity">
    <text evidence="1">Belongs to the ABC transporter superfamily. ABCD family. Peroxisomal fatty acyl CoA transporter (TC 3.A.1.203) subfamily.</text>
</comment>
<proteinExistence type="inferred from homology"/>
<evidence type="ECO:0000256" key="7">
    <source>
        <dbReference type="ARBA" id="ARBA00023136"/>
    </source>
</evidence>
<keyword evidence="13" id="KW-1185">Reference proteome</keyword>
<dbReference type="PANTHER" id="PTHR11384">
    <property type="entry name" value="ATP-BINDING CASSETTE, SUB-FAMILY D MEMBER"/>
    <property type="match status" value="1"/>
</dbReference>
<feature type="region of interest" description="Disordered" evidence="8">
    <location>
        <begin position="463"/>
        <end position="483"/>
    </location>
</feature>
<dbReference type="Pfam" id="PF00005">
    <property type="entry name" value="ABC_tran"/>
    <property type="match status" value="1"/>
</dbReference>
<dbReference type="GO" id="GO:0140359">
    <property type="term" value="F:ABC-type transporter activity"/>
    <property type="evidence" value="ECO:0007669"/>
    <property type="project" value="InterPro"/>
</dbReference>
<evidence type="ECO:0000256" key="8">
    <source>
        <dbReference type="SAM" id="MobiDB-lite"/>
    </source>
</evidence>
<evidence type="ECO:0000256" key="5">
    <source>
        <dbReference type="ARBA" id="ARBA00022840"/>
    </source>
</evidence>
<sequence length="694" mass="78593">MSPSIPSLHALVSHYCSPSPDEARENPDIPTLFRRFWKVAAPYWSSEDKTQARLRLASVFALTLATTGISVGFNFLGRDFYNALANKDQEQFTKQLLYYLGAFAGGIPVFVLRDYSKDTLSLRWRSWMTSYYMRRYFKNQTFYKIQSQSIIDNPDQRIVDDLSSFTSTALGFALTFFNAAIDLISFSNILYGIYPPLFIVLLVYSIGGTAISVYLGKDLVNLNFMQEKKEADFRYGLVRIRENAESIAFYAGEENEMQLLLRRFSRAFENLSKLLISSRNLDFFTSGYRYLIQILPAAVVAPMYFSGKIEFGVINQSVSAFNHILTDFSLIVYQFQAISAFSAVIDRLGEFDDLLDGTHSSDLLEPENSLEIDFLNRNIGDPSFDQSNGSIPLDERHRLLEIKNMTLQTPRTGRTLIANLNLEINNKDHLLVMGPSGSGKTSLLRALAGLWRSGSGNITFFTRDNGQSQLPVSPDTPPPGLLNEAEENERIENLRYKRAEGVFFLPQRPYMVLGTLREQLLYPTWSEDSPATLQSTPSSDILPSSMQLENLQDTSGDLKRPTDDDLLRVLQDVRLGDIVSRFKGLDTTYDWSCVLSLGEQQRLAFARLLLSRPRLILLDESTSALDEPNEAHLYRHIEAAGITYVSIGHRRTLFNFHSKVLYISKSESVDPSYRNWTIEPINQTSDYGQAKASS</sequence>
<dbReference type="InterPro" id="IPR003439">
    <property type="entry name" value="ABC_transporter-like_ATP-bd"/>
</dbReference>
<dbReference type="GO" id="GO:0016020">
    <property type="term" value="C:membrane"/>
    <property type="evidence" value="ECO:0007669"/>
    <property type="project" value="InterPro"/>
</dbReference>
<feature type="transmembrane region" description="Helical" evidence="9">
    <location>
        <begin position="193"/>
        <end position="215"/>
    </location>
</feature>
<dbReference type="SUPFAM" id="SSF90123">
    <property type="entry name" value="ABC transporter transmembrane region"/>
    <property type="match status" value="1"/>
</dbReference>
<dbReference type="PROSITE" id="PS50893">
    <property type="entry name" value="ABC_TRANSPORTER_2"/>
    <property type="match status" value="1"/>
</dbReference>
<dbReference type="InterPro" id="IPR027417">
    <property type="entry name" value="P-loop_NTPase"/>
</dbReference>
<dbReference type="InterPro" id="IPR050835">
    <property type="entry name" value="ABC_transporter_sub-D"/>
</dbReference>
<keyword evidence="2" id="KW-0813">Transport</keyword>
<dbReference type="PROSITE" id="PS00211">
    <property type="entry name" value="ABC_TRANSPORTER_1"/>
    <property type="match status" value="1"/>
</dbReference>
<feature type="transmembrane region" description="Helical" evidence="9">
    <location>
        <begin position="96"/>
        <end position="115"/>
    </location>
</feature>
<feature type="domain" description="ABC transporter" evidence="10">
    <location>
        <begin position="400"/>
        <end position="690"/>
    </location>
</feature>
<dbReference type="SMART" id="SM00382">
    <property type="entry name" value="AAA"/>
    <property type="match status" value="1"/>
</dbReference>
<keyword evidence="6 9" id="KW-1133">Transmembrane helix</keyword>
<keyword evidence="4" id="KW-0547">Nucleotide-binding</keyword>
<gene>
    <name evidence="12" type="ORF">SI8410_09013295</name>
</gene>
<dbReference type="SUPFAM" id="SSF52540">
    <property type="entry name" value="P-loop containing nucleoside triphosphate hydrolases"/>
    <property type="match status" value="1"/>
</dbReference>
<dbReference type="Proteomes" id="UP000663760">
    <property type="component" value="Chromosome 9"/>
</dbReference>
<evidence type="ECO:0000256" key="1">
    <source>
        <dbReference type="ARBA" id="ARBA00008575"/>
    </source>
</evidence>
<dbReference type="Pfam" id="PF06472">
    <property type="entry name" value="ABC_membrane_2"/>
    <property type="match status" value="1"/>
</dbReference>
<organism evidence="12 13">
    <name type="scientific">Spirodela intermedia</name>
    <name type="common">Intermediate duckweed</name>
    <dbReference type="NCBI Taxonomy" id="51605"/>
    <lineage>
        <taxon>Eukaryota</taxon>
        <taxon>Viridiplantae</taxon>
        <taxon>Streptophyta</taxon>
        <taxon>Embryophyta</taxon>
        <taxon>Tracheophyta</taxon>
        <taxon>Spermatophyta</taxon>
        <taxon>Magnoliopsida</taxon>
        <taxon>Liliopsida</taxon>
        <taxon>Araceae</taxon>
        <taxon>Lemnoideae</taxon>
        <taxon>Spirodela</taxon>
    </lineage>
</organism>
<dbReference type="InterPro" id="IPR011527">
    <property type="entry name" value="ABC1_TM_dom"/>
</dbReference>
<dbReference type="PROSITE" id="PS50929">
    <property type="entry name" value="ABC_TM1F"/>
    <property type="match status" value="1"/>
</dbReference>
<dbReference type="GO" id="GO:0016887">
    <property type="term" value="F:ATP hydrolysis activity"/>
    <property type="evidence" value="ECO:0007669"/>
    <property type="project" value="InterPro"/>
</dbReference>
<keyword evidence="7 9" id="KW-0472">Membrane</keyword>
<protein>
    <submittedName>
        <fullName evidence="12">Uncharacterized protein</fullName>
    </submittedName>
</protein>
<keyword evidence="3 9" id="KW-0812">Transmembrane</keyword>
<dbReference type="InterPro" id="IPR036640">
    <property type="entry name" value="ABC1_TM_sf"/>
</dbReference>
<evidence type="ECO:0000256" key="4">
    <source>
        <dbReference type="ARBA" id="ARBA00022741"/>
    </source>
</evidence>
<dbReference type="Gene3D" id="1.20.1560.10">
    <property type="entry name" value="ABC transporter type 1, transmembrane domain"/>
    <property type="match status" value="1"/>
</dbReference>
<dbReference type="Gene3D" id="3.40.50.300">
    <property type="entry name" value="P-loop containing nucleotide triphosphate hydrolases"/>
    <property type="match status" value="1"/>
</dbReference>
<evidence type="ECO:0000256" key="2">
    <source>
        <dbReference type="ARBA" id="ARBA00022448"/>
    </source>
</evidence>
<dbReference type="PANTHER" id="PTHR11384:SF59">
    <property type="entry name" value="LYSOSOMAL COBALAMIN TRANSPORTER ABCD4"/>
    <property type="match status" value="1"/>
</dbReference>
<evidence type="ECO:0000259" key="11">
    <source>
        <dbReference type="PROSITE" id="PS50929"/>
    </source>
</evidence>
<evidence type="ECO:0000313" key="13">
    <source>
        <dbReference type="Proteomes" id="UP000663760"/>
    </source>
</evidence>
<evidence type="ECO:0000256" key="6">
    <source>
        <dbReference type="ARBA" id="ARBA00022989"/>
    </source>
</evidence>
<dbReference type="OrthoDB" id="422637at2759"/>
<dbReference type="InterPro" id="IPR003593">
    <property type="entry name" value="AAA+_ATPase"/>
</dbReference>
<reference evidence="12" key="1">
    <citation type="submission" date="2020-02" db="EMBL/GenBank/DDBJ databases">
        <authorList>
            <person name="Scholz U."/>
            <person name="Mascher M."/>
            <person name="Fiebig A."/>
        </authorList>
    </citation>
    <scope>NUCLEOTIDE SEQUENCE</scope>
</reference>
<feature type="transmembrane region" description="Helical" evidence="9">
    <location>
        <begin position="162"/>
        <end position="181"/>
    </location>
</feature>
<dbReference type="AlphaFoldDB" id="A0A7I8KXR3"/>
<keyword evidence="5" id="KW-0067">ATP-binding</keyword>